<dbReference type="RefSeq" id="WP_382316325.1">
    <property type="nucleotide sequence ID" value="NZ_JBHUFD010000012.1"/>
</dbReference>
<comment type="caution">
    <text evidence="1">The sequence shown here is derived from an EMBL/GenBank/DDBJ whole genome shotgun (WGS) entry which is preliminary data.</text>
</comment>
<sequence length="47" mass="5490">MPIQRSPAQGRQTLEEYYQEMESKGPIDQLVGQQMLQLLEVLKKLFP</sequence>
<proteinExistence type="predicted"/>
<reference evidence="2" key="1">
    <citation type="journal article" date="2019" name="Int. J. Syst. Evol. Microbiol.">
        <title>The Global Catalogue of Microorganisms (GCM) 10K type strain sequencing project: providing services to taxonomists for standard genome sequencing and annotation.</title>
        <authorList>
            <consortium name="The Broad Institute Genomics Platform"/>
            <consortium name="The Broad Institute Genome Sequencing Center for Infectious Disease"/>
            <person name="Wu L."/>
            <person name="Ma J."/>
        </authorList>
    </citation>
    <scope>NUCLEOTIDE SEQUENCE [LARGE SCALE GENOMIC DNA]</scope>
    <source>
        <strain evidence="2">CGMCC 1.15795</strain>
    </source>
</reference>
<dbReference type="Proteomes" id="UP001597197">
    <property type="component" value="Unassembled WGS sequence"/>
</dbReference>
<evidence type="ECO:0000313" key="2">
    <source>
        <dbReference type="Proteomes" id="UP001597197"/>
    </source>
</evidence>
<keyword evidence="2" id="KW-1185">Reference proteome</keyword>
<name>A0ABW4QYH3_9BACT</name>
<protein>
    <submittedName>
        <fullName evidence="1">Uncharacterized protein</fullName>
    </submittedName>
</protein>
<organism evidence="1 2">
    <name type="scientific">Hymenobacter bucti</name>
    <dbReference type="NCBI Taxonomy" id="1844114"/>
    <lineage>
        <taxon>Bacteria</taxon>
        <taxon>Pseudomonadati</taxon>
        <taxon>Bacteroidota</taxon>
        <taxon>Cytophagia</taxon>
        <taxon>Cytophagales</taxon>
        <taxon>Hymenobacteraceae</taxon>
        <taxon>Hymenobacter</taxon>
    </lineage>
</organism>
<gene>
    <name evidence="1" type="ORF">ACFSDX_18720</name>
</gene>
<dbReference type="EMBL" id="JBHUFD010000012">
    <property type="protein sequence ID" value="MFD1874482.1"/>
    <property type="molecule type" value="Genomic_DNA"/>
</dbReference>
<evidence type="ECO:0000313" key="1">
    <source>
        <dbReference type="EMBL" id="MFD1874482.1"/>
    </source>
</evidence>
<accession>A0ABW4QYH3</accession>